<evidence type="ECO:0000256" key="6">
    <source>
        <dbReference type="ARBA" id="ARBA00023004"/>
    </source>
</evidence>
<feature type="transmembrane region" description="Helical" evidence="8">
    <location>
        <begin position="740"/>
        <end position="760"/>
    </location>
</feature>
<dbReference type="InterPro" id="IPR032432">
    <property type="entry name" value="Radical_SAM_C"/>
</dbReference>
<dbReference type="SUPFAM" id="SSF102114">
    <property type="entry name" value="Radical SAM enzymes"/>
    <property type="match status" value="1"/>
</dbReference>
<sequence length="815" mass="93075">MPPLEKDNVQKTLTVPEMMALTTAEIVKELISAHKQRKDVNLNKLKTKIAARYKLKSQPRLVDIIAAVPDEYRSVLVPKLKAKPVRTASGIAVVAVMCKPHRCPHINMTGNICVYCPGGPDSDFEYSTQSYTGYEPTSMRAIRARYDPFLQTRHRVEQLKSIGHSTDKVEFIVMGGTFMALPAEYRVGKDAGFKIVAHMMPDLPNVDLERDLEQFVEFFENPAFRPDGLKIYPTLVIRGTGLYELWRTERYKSYPPSVLIDLVARILALVPPWTRVYRVQRDIPMPLVTSGVEHGNLRELALARMKELGTSCRDVRTREIGIQEVHNKNIKPNNIELIRRDYVANGGWETFLEYGDPEQDILIGLLRLRKCSPQSFRKELKTETSIVRELHVYGSAVPVGGRHPQKFQHHGFGMLLMEEAERIAREEHGSAKLAVISGVGTRNYYRKLGYELDGPYMKLLLKMSLKGPGMKTVKFDIDDLSNKATKKHIQRINIAFLTSDTLSEEALKKCNTFSLQRMLRSHLSVGENHYTKWVPDDNEPYMQISKVINSCNNLIADAGLRIEKLRRETDGSYFYCMYSQTTDSFPNGKKDSYSYDDDDTEEFAAYFRGVILVFMIEHNGRLTEVEFGKLHRVLEETGNKKGGSKIINLLNDKFIEKIVEHNKAYFVLKPRMQIELSDSIRDVLKKNKLKPECFRCSELVLRCRHCPSCNARFHRYCVEKNCANPRCGKPFPEEINLHPGAPIVIGSISCIAALPLGLFWHIRQALPSKDDSEKTQEPHEVDWRTRASYILVLSCEMVALVAVFTITMARKLLKK</sequence>
<evidence type="ECO:0000256" key="8">
    <source>
        <dbReference type="SAM" id="Phobius"/>
    </source>
</evidence>
<dbReference type="InterPro" id="IPR000182">
    <property type="entry name" value="GNAT_dom"/>
</dbReference>
<keyword evidence="6" id="KW-0408">Iron</keyword>
<evidence type="ECO:0000256" key="1">
    <source>
        <dbReference type="ARBA" id="ARBA00022485"/>
    </source>
</evidence>
<dbReference type="Gene3D" id="3.40.630.30">
    <property type="match status" value="1"/>
</dbReference>
<feature type="domain" description="N-acetyltransferase" evidence="9">
    <location>
        <begin position="310"/>
        <end position="468"/>
    </location>
</feature>
<evidence type="ECO:0000256" key="4">
    <source>
        <dbReference type="ARBA" id="ARBA00022694"/>
    </source>
</evidence>
<reference evidence="10 11" key="1">
    <citation type="submission" date="2021-04" db="EMBL/GenBank/DDBJ databases">
        <authorList>
            <person name="Bliznina A."/>
        </authorList>
    </citation>
    <scope>NUCLEOTIDE SEQUENCE [LARGE SCALE GENOMIC DNA]</scope>
</reference>
<dbReference type="PROSITE" id="PS51186">
    <property type="entry name" value="GNAT"/>
    <property type="match status" value="1"/>
</dbReference>
<dbReference type="Pfam" id="PF23613">
    <property type="entry name" value="ELP3_N"/>
    <property type="match status" value="1"/>
</dbReference>
<dbReference type="InterPro" id="IPR056591">
    <property type="entry name" value="ELP3-like_N"/>
</dbReference>
<keyword evidence="1" id="KW-0004">4Fe-4S</keyword>
<dbReference type="InterPro" id="IPR034687">
    <property type="entry name" value="ELP3-like"/>
</dbReference>
<evidence type="ECO:0000256" key="2">
    <source>
        <dbReference type="ARBA" id="ARBA00022679"/>
    </source>
</evidence>
<keyword evidence="2" id="KW-0808">Transferase</keyword>
<name>A0ABN7SKI6_OIKDI</name>
<dbReference type="EMBL" id="OU015569">
    <property type="protein sequence ID" value="CAG5099524.1"/>
    <property type="molecule type" value="Genomic_DNA"/>
</dbReference>
<organism evidence="10 11">
    <name type="scientific">Oikopleura dioica</name>
    <name type="common">Tunicate</name>
    <dbReference type="NCBI Taxonomy" id="34765"/>
    <lineage>
        <taxon>Eukaryota</taxon>
        <taxon>Metazoa</taxon>
        <taxon>Chordata</taxon>
        <taxon>Tunicata</taxon>
        <taxon>Appendicularia</taxon>
        <taxon>Copelata</taxon>
        <taxon>Oikopleuridae</taxon>
        <taxon>Oikopleura</taxon>
    </lineage>
</organism>
<dbReference type="NCBIfam" id="TIGR01211">
    <property type="entry name" value="ELP3"/>
    <property type="match status" value="1"/>
</dbReference>
<keyword evidence="8" id="KW-1133">Transmembrane helix</keyword>
<dbReference type="Pfam" id="PF16199">
    <property type="entry name" value="Radical_SAM_C"/>
    <property type="match status" value="1"/>
</dbReference>
<proteinExistence type="predicted"/>
<dbReference type="SUPFAM" id="SSF55729">
    <property type="entry name" value="Acyl-CoA N-acyltransferases (Nat)"/>
    <property type="match status" value="1"/>
</dbReference>
<keyword evidence="7" id="KW-0411">Iron-sulfur</keyword>
<dbReference type="PANTHER" id="PTHR11135:SF0">
    <property type="entry name" value="ELONGATOR COMPLEX PROTEIN 3"/>
    <property type="match status" value="1"/>
</dbReference>
<keyword evidence="4" id="KW-0819">tRNA processing</keyword>
<dbReference type="InterPro" id="IPR016181">
    <property type="entry name" value="Acyl_CoA_acyltransferase"/>
</dbReference>
<dbReference type="PANTHER" id="PTHR11135">
    <property type="entry name" value="HISTONE ACETYLTRANSFERASE-RELATED"/>
    <property type="match status" value="1"/>
</dbReference>
<evidence type="ECO:0000313" key="11">
    <source>
        <dbReference type="Proteomes" id="UP001158576"/>
    </source>
</evidence>
<keyword evidence="8" id="KW-0812">Transmembrane</keyword>
<dbReference type="Proteomes" id="UP001158576">
    <property type="component" value="Chromosome XSR"/>
</dbReference>
<evidence type="ECO:0000259" key="9">
    <source>
        <dbReference type="PROSITE" id="PS51186"/>
    </source>
</evidence>
<protein>
    <submittedName>
        <fullName evidence="10">Oidioi.mRNA.OKI2018_I69.XSR.g16565.t1.cds</fullName>
    </submittedName>
</protein>
<keyword evidence="11" id="KW-1185">Reference proteome</keyword>
<evidence type="ECO:0000256" key="3">
    <source>
        <dbReference type="ARBA" id="ARBA00022691"/>
    </source>
</evidence>
<accession>A0ABN7SKI6</accession>
<keyword evidence="5" id="KW-0479">Metal-binding</keyword>
<gene>
    <name evidence="10" type="ORF">OKIOD_LOCUS8123</name>
</gene>
<keyword evidence="3" id="KW-0949">S-adenosyl-L-methionine</keyword>
<evidence type="ECO:0000256" key="7">
    <source>
        <dbReference type="ARBA" id="ARBA00023014"/>
    </source>
</evidence>
<dbReference type="InterPro" id="IPR058240">
    <property type="entry name" value="rSAM_sf"/>
</dbReference>
<evidence type="ECO:0000313" key="10">
    <source>
        <dbReference type="EMBL" id="CAG5099524.1"/>
    </source>
</evidence>
<keyword evidence="8" id="KW-0472">Membrane</keyword>
<evidence type="ECO:0000256" key="5">
    <source>
        <dbReference type="ARBA" id="ARBA00022723"/>
    </source>
</evidence>
<dbReference type="InterPro" id="IPR039661">
    <property type="entry name" value="ELP3"/>
</dbReference>
<feature type="transmembrane region" description="Helical" evidence="8">
    <location>
        <begin position="789"/>
        <end position="809"/>
    </location>
</feature>